<protein>
    <recommendedName>
        <fullName evidence="4">N-acetyl-beta-glucosaminidase</fullName>
    </recommendedName>
</protein>
<dbReference type="PRINTS" id="PR00738">
    <property type="entry name" value="GLHYDRLASE20"/>
</dbReference>
<dbReference type="Proteomes" id="UP000275281">
    <property type="component" value="Unassembled WGS sequence"/>
</dbReference>
<dbReference type="Pfam" id="PF02838">
    <property type="entry name" value="Glyco_hydro_20b"/>
    <property type="match status" value="1"/>
</dbReference>
<feature type="domain" description="Glycoside hydrolase family 20 catalytic" evidence="7">
    <location>
        <begin position="157"/>
        <end position="411"/>
    </location>
</feature>
<dbReference type="Pfam" id="PF08450">
    <property type="entry name" value="SGL"/>
    <property type="match status" value="1"/>
</dbReference>
<dbReference type="InterPro" id="IPR015882">
    <property type="entry name" value="HEX_bac_N"/>
</dbReference>
<dbReference type="GO" id="GO:0005764">
    <property type="term" value="C:lysosome"/>
    <property type="evidence" value="ECO:0007669"/>
    <property type="project" value="TreeGrafter"/>
</dbReference>
<evidence type="ECO:0000256" key="4">
    <source>
        <dbReference type="ARBA" id="ARBA00033000"/>
    </source>
</evidence>
<evidence type="ECO:0000313" key="11">
    <source>
        <dbReference type="Proteomes" id="UP000275281"/>
    </source>
</evidence>
<dbReference type="PANTHER" id="PTHR22600:SF21">
    <property type="entry name" value="BETA-HEXOSAMINIDASE A"/>
    <property type="match status" value="1"/>
</dbReference>
<dbReference type="InterPro" id="IPR025705">
    <property type="entry name" value="Beta_hexosaminidase_sua/sub"/>
</dbReference>
<evidence type="ECO:0000313" key="10">
    <source>
        <dbReference type="EMBL" id="RPJ68017.1"/>
    </source>
</evidence>
<proteinExistence type="inferred from homology"/>
<comment type="similarity">
    <text evidence="1">Belongs to the glycosyl hydrolase 20 family.</text>
</comment>
<keyword evidence="6" id="KW-0732">Signal</keyword>
<reference evidence="10 11" key="1">
    <citation type="submission" date="2018-11" db="EMBL/GenBank/DDBJ databases">
        <authorList>
            <person name="Ye M.-Q."/>
            <person name="Du Z.-J."/>
        </authorList>
    </citation>
    <scope>NUCLEOTIDE SEQUENCE [LARGE SCALE GENOMIC DNA]</scope>
    <source>
        <strain evidence="10 11">U0105</strain>
    </source>
</reference>
<evidence type="ECO:0000256" key="5">
    <source>
        <dbReference type="PIRSR" id="PIRSR625705-1"/>
    </source>
</evidence>
<dbReference type="GO" id="GO:0006689">
    <property type="term" value="P:ganglioside catabolic process"/>
    <property type="evidence" value="ECO:0007669"/>
    <property type="project" value="TreeGrafter"/>
</dbReference>
<feature type="active site" description="Proton donor" evidence="5">
    <location>
        <position position="313"/>
    </location>
</feature>
<feature type="chain" id="PRO_5017965792" description="N-acetyl-beta-glucosaminidase" evidence="6">
    <location>
        <begin position="21"/>
        <end position="1080"/>
    </location>
</feature>
<evidence type="ECO:0000259" key="8">
    <source>
        <dbReference type="Pfam" id="PF02838"/>
    </source>
</evidence>
<dbReference type="InterPro" id="IPR011042">
    <property type="entry name" value="6-blade_b-propeller_TolB-like"/>
</dbReference>
<dbReference type="InterPro" id="IPR017853">
    <property type="entry name" value="GH"/>
</dbReference>
<comment type="caution">
    <text evidence="10">The sequence shown here is derived from an EMBL/GenBank/DDBJ whole genome shotgun (WGS) entry which is preliminary data.</text>
</comment>
<feature type="signal peptide" evidence="6">
    <location>
        <begin position="1"/>
        <end position="20"/>
    </location>
</feature>
<accession>A0A3N5Y2D2</accession>
<dbReference type="GO" id="GO:0016020">
    <property type="term" value="C:membrane"/>
    <property type="evidence" value="ECO:0007669"/>
    <property type="project" value="TreeGrafter"/>
</dbReference>
<dbReference type="PANTHER" id="PTHR22600">
    <property type="entry name" value="BETA-HEXOSAMINIDASE"/>
    <property type="match status" value="1"/>
</dbReference>
<feature type="domain" description="Glycoside hydrolase family 20 catalytic" evidence="7">
    <location>
        <begin position="547"/>
        <end position="589"/>
    </location>
</feature>
<evidence type="ECO:0000259" key="7">
    <source>
        <dbReference type="Pfam" id="PF00728"/>
    </source>
</evidence>
<organism evidence="10 11">
    <name type="scientific">Alteromonas sediminis</name>
    <dbReference type="NCBI Taxonomy" id="2259342"/>
    <lineage>
        <taxon>Bacteria</taxon>
        <taxon>Pseudomonadati</taxon>
        <taxon>Pseudomonadota</taxon>
        <taxon>Gammaproteobacteria</taxon>
        <taxon>Alteromonadales</taxon>
        <taxon>Alteromonadaceae</taxon>
        <taxon>Alteromonas/Salinimonas group</taxon>
        <taxon>Alteromonas</taxon>
    </lineage>
</organism>
<evidence type="ECO:0000256" key="3">
    <source>
        <dbReference type="ARBA" id="ARBA00023295"/>
    </source>
</evidence>
<dbReference type="SUPFAM" id="SSF63829">
    <property type="entry name" value="Calcium-dependent phosphotriesterase"/>
    <property type="match status" value="1"/>
</dbReference>
<feature type="domain" description="SMP-30/Gluconolactonase/LRE-like region" evidence="9">
    <location>
        <begin position="823"/>
        <end position="1057"/>
    </location>
</feature>
<evidence type="ECO:0000256" key="2">
    <source>
        <dbReference type="ARBA" id="ARBA00022801"/>
    </source>
</evidence>
<keyword evidence="3" id="KW-0326">Glycosidase</keyword>
<name>A0A3N5Y2D2_9ALTE</name>
<evidence type="ECO:0000256" key="6">
    <source>
        <dbReference type="SAM" id="SignalP"/>
    </source>
</evidence>
<gene>
    <name evidence="10" type="ORF">DRW07_00970</name>
</gene>
<dbReference type="InterPro" id="IPR029018">
    <property type="entry name" value="Hex-like_dom2"/>
</dbReference>
<sequence length="1080" mass="120758">MLTRFIFIFLSLSMSGVLFASTENVKLMPWPKEIRVVDREILTGNALSLTIKGPNSPRLKQSTKRFIKKATRHLSSAGATTAISINIEVENAVTQTLPHPTHDESYTLNVSAHGVDLTADTELGAMRGLQTLLQLFTTKNVNQISLPLVQIKDSPRFSWRGLLLDPARRFIPVEDIKRQLDGMESAKLNVFHWHLTDDQGWRVESKRYPKLHQLASDGQYYTQDDMREIVQYAYNRGIRVVPEIDVPGHGSAIAVAYPELMSAPGPYKMERHWGVHEPTLNPINDKVYAFIEGIVEELSGIFPDPYFHIGGDEVNPKQWNENPTIQAFIEAHELVDYKGLQAYFNQKVNDVLTKHGKIMVGWDEIYHPDLPHDILIQSWRGHDSINHKAKNNRQSILSTGYYVDQPQPTAYHYRNDPIPIPEVVEAAPRSNETWQTWSFHIPRLRGAAITGTLTLFSIEGDITRGFIDFKNRSRKPLNALRIVNNEIRFDLDTWMGPFQGQLRIEGNTITGTSIVGNGRYSFDGKLIAGSAIYGSSIPKGIQLAPLTEDEQALVLGGEATLWGEIVTPQNIDLRLWPRTYAIAERLWSPRSMQNEAFMYQRLVAMSEFADSIVGLKHNAQMEAAFKRLMGNQDITPLMVLSEAVEQAQYYHRHHAKSQADEYHQQAPLNRYVDALPAESLAVRELEEWIVAWLANTDNDTLKNQIVAKLNQWHNNATSLESLIVGHKPLASLLPIVKSVAEVSTAAKLLVDIIRNEDSLSQQGFQEITSVLKEATLIREEIVVSAAYPIEKLLHRAANVTIYYPNDTYSQAFTANNHFTTGIEGPAVDSNGLLYAVNYQHQGTIGQVTKAGQASLFLSLPEGSTGNGIKFGKDGTMYIADYTGHNILRVAPGTREVVVHAHNSSMNQPNDIAITQGDIIFASDPNWAAGTGQLWRIMPDGTTHLLETNMGTTNGIAVCTSDSVLYVNESVQRKVWAYDLSSQGHISNKRLFYQFSDHGLDGMRCDSRGNLYIARYGAGQVTILRPDGTLLKNISLGGPHPTNVAFGGKDGRQVFVTMQSKRAVEYFTAPYPGQRFSLINN</sequence>
<keyword evidence="2" id="KW-0378">Hydrolase</keyword>
<dbReference type="Gene3D" id="3.30.379.10">
    <property type="entry name" value="Chitobiase/beta-hexosaminidase domain 2-like"/>
    <property type="match status" value="1"/>
</dbReference>
<feature type="domain" description="Beta-hexosaminidase bacterial type N-terminal" evidence="8">
    <location>
        <begin position="26"/>
        <end position="153"/>
    </location>
</feature>
<dbReference type="Gene3D" id="3.20.20.80">
    <property type="entry name" value="Glycosidases"/>
    <property type="match status" value="2"/>
</dbReference>
<keyword evidence="11" id="KW-1185">Reference proteome</keyword>
<dbReference type="Gene3D" id="2.120.10.30">
    <property type="entry name" value="TolB, C-terminal domain"/>
    <property type="match status" value="1"/>
</dbReference>
<dbReference type="EMBL" id="RPOK01000001">
    <property type="protein sequence ID" value="RPJ68017.1"/>
    <property type="molecule type" value="Genomic_DNA"/>
</dbReference>
<evidence type="ECO:0000256" key="1">
    <source>
        <dbReference type="ARBA" id="ARBA00006285"/>
    </source>
</evidence>
<dbReference type="SUPFAM" id="SSF51445">
    <property type="entry name" value="(Trans)glycosidases"/>
    <property type="match status" value="1"/>
</dbReference>
<dbReference type="AlphaFoldDB" id="A0A3N5Y2D2"/>
<dbReference type="InterPro" id="IPR013658">
    <property type="entry name" value="SGL"/>
</dbReference>
<dbReference type="SUPFAM" id="SSF55545">
    <property type="entry name" value="beta-N-acetylhexosaminidase-like domain"/>
    <property type="match status" value="1"/>
</dbReference>
<dbReference type="GO" id="GO:0005975">
    <property type="term" value="P:carbohydrate metabolic process"/>
    <property type="evidence" value="ECO:0007669"/>
    <property type="project" value="InterPro"/>
</dbReference>
<dbReference type="GO" id="GO:0004563">
    <property type="term" value="F:beta-N-acetylhexosaminidase activity"/>
    <property type="evidence" value="ECO:0007669"/>
    <property type="project" value="InterPro"/>
</dbReference>
<dbReference type="OrthoDB" id="9763537at2"/>
<dbReference type="GO" id="GO:0030203">
    <property type="term" value="P:glycosaminoglycan metabolic process"/>
    <property type="evidence" value="ECO:0007669"/>
    <property type="project" value="TreeGrafter"/>
</dbReference>
<dbReference type="RefSeq" id="WP_124026019.1">
    <property type="nucleotide sequence ID" value="NZ_JBHRSN010000005.1"/>
</dbReference>
<evidence type="ECO:0000259" key="9">
    <source>
        <dbReference type="Pfam" id="PF08450"/>
    </source>
</evidence>
<dbReference type="InterPro" id="IPR015883">
    <property type="entry name" value="Glyco_hydro_20_cat"/>
</dbReference>
<dbReference type="Pfam" id="PF00728">
    <property type="entry name" value="Glyco_hydro_20"/>
    <property type="match status" value="2"/>
</dbReference>